<gene>
    <name evidence="1" type="ORF">RMAR00112_LOCUS5566</name>
    <name evidence="2" type="ORF">RMAR00112_LOCUS5567</name>
</gene>
<dbReference type="AlphaFoldDB" id="A0A7S3E9H6"/>
<accession>A0A7S3E9H6</accession>
<reference evidence="1" key="1">
    <citation type="submission" date="2021-01" db="EMBL/GenBank/DDBJ databases">
        <authorList>
            <person name="Corre E."/>
            <person name="Pelletier E."/>
            <person name="Niang G."/>
            <person name="Scheremetjew M."/>
            <person name="Finn R."/>
            <person name="Kale V."/>
            <person name="Holt S."/>
            <person name="Cochrane G."/>
            <person name="Meng A."/>
            <person name="Brown T."/>
            <person name="Cohen L."/>
        </authorList>
    </citation>
    <scope>NUCLEOTIDE SEQUENCE</scope>
    <source>
        <strain evidence="1">CCMP 769</strain>
    </source>
</reference>
<dbReference type="EMBL" id="HBHW01007344">
    <property type="protein sequence ID" value="CAE0037615.1"/>
    <property type="molecule type" value="Transcribed_RNA"/>
</dbReference>
<evidence type="ECO:0000313" key="2">
    <source>
        <dbReference type="EMBL" id="CAE0037616.1"/>
    </source>
</evidence>
<name>A0A7S3E9H6_9RHOD</name>
<organism evidence="1">
    <name type="scientific">Rhodosorus marinus</name>
    <dbReference type="NCBI Taxonomy" id="101924"/>
    <lineage>
        <taxon>Eukaryota</taxon>
        <taxon>Rhodophyta</taxon>
        <taxon>Stylonematophyceae</taxon>
        <taxon>Stylonematales</taxon>
        <taxon>Stylonemataceae</taxon>
        <taxon>Rhodosorus</taxon>
    </lineage>
</organism>
<protein>
    <submittedName>
        <fullName evidence="1">Uncharacterized protein</fullName>
    </submittedName>
</protein>
<sequence length="152" mass="18102">MSLLTRACASWRRMQILGRQRFVPSRSFIKWTETPKVEEEEVYELDEEDTLNDFENRLSGPKAVLLVRDFEETMKIFDLTKKDALDWTCVLEDEQNIKKAITDLTNHFHKLLNILDEKDRELVKEKYQSKMDDAVDAYVRTNRPKRGVEFKK</sequence>
<dbReference type="EMBL" id="HBHW01007345">
    <property type="protein sequence ID" value="CAE0037616.1"/>
    <property type="molecule type" value="Transcribed_RNA"/>
</dbReference>
<evidence type="ECO:0000313" key="1">
    <source>
        <dbReference type="EMBL" id="CAE0037615.1"/>
    </source>
</evidence>
<proteinExistence type="predicted"/>